<dbReference type="PROSITE" id="PS51257">
    <property type="entry name" value="PROKAR_LIPOPROTEIN"/>
    <property type="match status" value="1"/>
</dbReference>
<evidence type="ECO:0000313" key="3">
    <source>
        <dbReference type="Proteomes" id="UP001642260"/>
    </source>
</evidence>
<protein>
    <submittedName>
        <fullName evidence="2">Uncharacterized protein</fullName>
    </submittedName>
</protein>
<sequence>MKEGLKRINGLYVTLLLTLYACVVILQLEAASETKTCFQKKSPCFLKKQTCPKQCPSFSPPNGSSKACVVDCFNPICKATCRNRKPNCNGRGSACLDPRFIGGDGIVFYFHGKRDEHFALVSDIDLQVNARFIGLRPSGRTRDFTWIQSLGLIFGPDNKTFTLEAQKAEKWDHQVDHLRLSFEGKEISLPKGDSSMWTPPGRNYIKIERTSDMNVDKKKKKKKKRTSDMNSVLVTLPDIAEIWVNVVPVTKEDDTVHKYGIPENDCFAHLEVQFRFLRLSPNVEGVLGRTYREDFKNPAKPGVAMPVVGGEDNYRTSSLLETSCNACVYSHGSRSLDKIEPLSLNQNTVDCTGGSSSGIGIFCRK</sequence>
<keyword evidence="1" id="KW-0732">Signal</keyword>
<evidence type="ECO:0000313" key="2">
    <source>
        <dbReference type="EMBL" id="CAH8360783.1"/>
    </source>
</evidence>
<dbReference type="AlphaFoldDB" id="A0ABC8KQ98"/>
<gene>
    <name evidence="2" type="ORF">ERUC_LOCUS26539</name>
</gene>
<dbReference type="Proteomes" id="UP001642260">
    <property type="component" value="Unassembled WGS sequence"/>
</dbReference>
<comment type="caution">
    <text evidence="2">The sequence shown here is derived from an EMBL/GenBank/DDBJ whole genome shotgun (WGS) entry which is preliminary data.</text>
</comment>
<keyword evidence="3" id="KW-1185">Reference proteome</keyword>
<feature type="chain" id="PRO_5044848172" evidence="1">
    <location>
        <begin position="31"/>
        <end position="365"/>
    </location>
</feature>
<proteinExistence type="predicted"/>
<reference evidence="2 3" key="1">
    <citation type="submission" date="2022-03" db="EMBL/GenBank/DDBJ databases">
        <authorList>
            <person name="Macdonald S."/>
            <person name="Ahmed S."/>
            <person name="Newling K."/>
        </authorList>
    </citation>
    <scope>NUCLEOTIDE SEQUENCE [LARGE SCALE GENOMIC DNA]</scope>
</reference>
<name>A0ABC8KQ98_ERUVS</name>
<organism evidence="2 3">
    <name type="scientific">Eruca vesicaria subsp. sativa</name>
    <name type="common">Garden rocket</name>
    <name type="synonym">Eruca sativa</name>
    <dbReference type="NCBI Taxonomy" id="29727"/>
    <lineage>
        <taxon>Eukaryota</taxon>
        <taxon>Viridiplantae</taxon>
        <taxon>Streptophyta</taxon>
        <taxon>Embryophyta</taxon>
        <taxon>Tracheophyta</taxon>
        <taxon>Spermatophyta</taxon>
        <taxon>Magnoliopsida</taxon>
        <taxon>eudicotyledons</taxon>
        <taxon>Gunneridae</taxon>
        <taxon>Pentapetalae</taxon>
        <taxon>rosids</taxon>
        <taxon>malvids</taxon>
        <taxon>Brassicales</taxon>
        <taxon>Brassicaceae</taxon>
        <taxon>Brassiceae</taxon>
        <taxon>Eruca</taxon>
    </lineage>
</organism>
<dbReference type="InterPro" id="IPR009646">
    <property type="entry name" value="Root_cap"/>
</dbReference>
<evidence type="ECO:0000256" key="1">
    <source>
        <dbReference type="SAM" id="SignalP"/>
    </source>
</evidence>
<accession>A0ABC8KQ98</accession>
<dbReference type="PANTHER" id="PTHR31656">
    <property type="entry name" value="ROOT CAP DOMAIN-CONTAINING PROTEIN"/>
    <property type="match status" value="1"/>
</dbReference>
<feature type="signal peptide" evidence="1">
    <location>
        <begin position="1"/>
        <end position="30"/>
    </location>
</feature>
<dbReference type="EMBL" id="CAKOAT010294043">
    <property type="protein sequence ID" value="CAH8360783.1"/>
    <property type="molecule type" value="Genomic_DNA"/>
</dbReference>
<dbReference type="Pfam" id="PF06830">
    <property type="entry name" value="Root_cap"/>
    <property type="match status" value="1"/>
</dbReference>